<name>A0A9P9IFB4_9PLEO</name>
<dbReference type="InterPro" id="IPR029058">
    <property type="entry name" value="AB_hydrolase_fold"/>
</dbReference>
<feature type="signal peptide" evidence="3">
    <location>
        <begin position="1"/>
        <end position="17"/>
    </location>
</feature>
<feature type="chain" id="PRO_5040132385" evidence="3">
    <location>
        <begin position="18"/>
        <end position="489"/>
    </location>
</feature>
<dbReference type="InterPro" id="IPR013595">
    <property type="entry name" value="Pept_S33_TAP-like_C"/>
</dbReference>
<proteinExistence type="inferred from homology"/>
<dbReference type="OrthoDB" id="425534at2759"/>
<evidence type="ECO:0000256" key="1">
    <source>
        <dbReference type="ARBA" id="ARBA00010088"/>
    </source>
</evidence>
<dbReference type="SUPFAM" id="SSF53474">
    <property type="entry name" value="alpha/beta-Hydrolases"/>
    <property type="match status" value="1"/>
</dbReference>
<evidence type="ECO:0000259" key="5">
    <source>
        <dbReference type="Pfam" id="PF08386"/>
    </source>
</evidence>
<sequence>MAAHLLTIALAAAPAFALPLSTITARDGISWWDTCEWFLPENLQCGTMNLPIDWNAPDGATFELRVTRFPRPSNTTTKSLGNLFINPGGPGGRASVAVAEIARGMVTLPSEILNSFDIIGVDPRGVGLSTPINCGHEIWAERVSLFPKTQAEFDRLVDKNKRLGESCIQKVPLSNHVDTISAAKDHEAVRKALGGKVTWMGLSYGSMLAAQYAALYPDNVRGMVLDGVLQHSLPAARNIELETTAYSTGLKAFFKWADSNDASPLKGGNAENLWYEIIKNATASPIPAKWCNDRSGGCYTNVTDEEFLLNAQGFLIRATQQAKINFANALIEVINGDATQFSSRLPFESNRDQYAGLAIGCQDWPSASSFKELQENLRRAKEYAPLTRGASQTYTLYASCAGWPAPLSNPPKKLRVKTKAPALLVNSLEDPSTSYKWALGMLDEIENRVLVTRKGDGHTSWGIPGETDNAINRFLLNNRLPPKGTTYDS</sequence>
<dbReference type="Gene3D" id="3.40.50.1820">
    <property type="entry name" value="alpha/beta hydrolase"/>
    <property type="match status" value="1"/>
</dbReference>
<dbReference type="Pfam" id="PF08386">
    <property type="entry name" value="Abhydrolase_4"/>
    <property type="match status" value="1"/>
</dbReference>
<dbReference type="InterPro" id="IPR051601">
    <property type="entry name" value="Serine_prot/Carboxylest_S33"/>
</dbReference>
<protein>
    <submittedName>
        <fullName evidence="6">Alpha/Beta hydrolase protein</fullName>
    </submittedName>
</protein>
<dbReference type="EMBL" id="JAGMWT010000013">
    <property type="protein sequence ID" value="KAH7117664.1"/>
    <property type="molecule type" value="Genomic_DNA"/>
</dbReference>
<keyword evidence="7" id="KW-1185">Reference proteome</keyword>
<feature type="domain" description="AB hydrolase-1" evidence="4">
    <location>
        <begin position="83"/>
        <end position="232"/>
    </location>
</feature>
<accession>A0A9P9IFB4</accession>
<reference evidence="6" key="1">
    <citation type="journal article" date="2021" name="Nat. Commun.">
        <title>Genetic determinants of endophytism in the Arabidopsis root mycobiome.</title>
        <authorList>
            <person name="Mesny F."/>
            <person name="Miyauchi S."/>
            <person name="Thiergart T."/>
            <person name="Pickel B."/>
            <person name="Atanasova L."/>
            <person name="Karlsson M."/>
            <person name="Huettel B."/>
            <person name="Barry K.W."/>
            <person name="Haridas S."/>
            <person name="Chen C."/>
            <person name="Bauer D."/>
            <person name="Andreopoulos W."/>
            <person name="Pangilinan J."/>
            <person name="LaButti K."/>
            <person name="Riley R."/>
            <person name="Lipzen A."/>
            <person name="Clum A."/>
            <person name="Drula E."/>
            <person name="Henrissat B."/>
            <person name="Kohler A."/>
            <person name="Grigoriev I.V."/>
            <person name="Martin F.M."/>
            <person name="Hacquard S."/>
        </authorList>
    </citation>
    <scope>NUCLEOTIDE SEQUENCE</scope>
    <source>
        <strain evidence="6">MPI-CAGE-CH-0243</strain>
    </source>
</reference>
<keyword evidence="3" id="KW-0732">Signal</keyword>
<evidence type="ECO:0000256" key="3">
    <source>
        <dbReference type="SAM" id="SignalP"/>
    </source>
</evidence>
<comment type="caution">
    <text evidence="6">The sequence shown here is derived from an EMBL/GenBank/DDBJ whole genome shotgun (WGS) entry which is preliminary data.</text>
</comment>
<gene>
    <name evidence="6" type="ORF">B0J11DRAFT_493335</name>
</gene>
<evidence type="ECO:0000256" key="2">
    <source>
        <dbReference type="ARBA" id="ARBA00022801"/>
    </source>
</evidence>
<dbReference type="InterPro" id="IPR000073">
    <property type="entry name" value="AB_hydrolase_1"/>
</dbReference>
<dbReference type="PANTHER" id="PTHR43248">
    <property type="entry name" value="2-SUCCINYL-6-HYDROXY-2,4-CYCLOHEXADIENE-1-CARBOXYLATE SYNTHASE"/>
    <property type="match status" value="1"/>
</dbReference>
<dbReference type="Proteomes" id="UP000700596">
    <property type="component" value="Unassembled WGS sequence"/>
</dbReference>
<evidence type="ECO:0000313" key="6">
    <source>
        <dbReference type="EMBL" id="KAH7117664.1"/>
    </source>
</evidence>
<dbReference type="GO" id="GO:0016787">
    <property type="term" value="F:hydrolase activity"/>
    <property type="evidence" value="ECO:0007669"/>
    <property type="project" value="UniProtKB-KW"/>
</dbReference>
<keyword evidence="2 6" id="KW-0378">Hydrolase</keyword>
<dbReference type="AlphaFoldDB" id="A0A9P9IFB4"/>
<dbReference type="PANTHER" id="PTHR43248:SF30">
    <property type="entry name" value="AB HYDROLASE-1 DOMAIN-CONTAINING PROTEIN"/>
    <property type="match status" value="1"/>
</dbReference>
<feature type="domain" description="Peptidase S33 tripeptidyl aminopeptidase-like C-terminal" evidence="5">
    <location>
        <begin position="392"/>
        <end position="486"/>
    </location>
</feature>
<dbReference type="Pfam" id="PF00561">
    <property type="entry name" value="Abhydrolase_1"/>
    <property type="match status" value="1"/>
</dbReference>
<organism evidence="6 7">
    <name type="scientific">Dendryphion nanum</name>
    <dbReference type="NCBI Taxonomy" id="256645"/>
    <lineage>
        <taxon>Eukaryota</taxon>
        <taxon>Fungi</taxon>
        <taxon>Dikarya</taxon>
        <taxon>Ascomycota</taxon>
        <taxon>Pezizomycotina</taxon>
        <taxon>Dothideomycetes</taxon>
        <taxon>Pleosporomycetidae</taxon>
        <taxon>Pleosporales</taxon>
        <taxon>Torulaceae</taxon>
        <taxon>Dendryphion</taxon>
    </lineage>
</organism>
<evidence type="ECO:0000313" key="7">
    <source>
        <dbReference type="Proteomes" id="UP000700596"/>
    </source>
</evidence>
<comment type="similarity">
    <text evidence="1">Belongs to the peptidase S33 family.</text>
</comment>
<evidence type="ECO:0000259" key="4">
    <source>
        <dbReference type="Pfam" id="PF00561"/>
    </source>
</evidence>